<evidence type="ECO:0000256" key="5">
    <source>
        <dbReference type="ARBA" id="ARBA00023136"/>
    </source>
</evidence>
<feature type="transmembrane region" description="Helical" evidence="7">
    <location>
        <begin position="323"/>
        <end position="345"/>
    </location>
</feature>
<evidence type="ECO:0000259" key="8">
    <source>
        <dbReference type="PROSITE" id="PS50850"/>
    </source>
</evidence>
<feature type="domain" description="Major facilitator superfamily (MFS) profile" evidence="8">
    <location>
        <begin position="23"/>
        <end position="412"/>
    </location>
</feature>
<feature type="transmembrane region" description="Helical" evidence="7">
    <location>
        <begin position="151"/>
        <end position="174"/>
    </location>
</feature>
<dbReference type="PANTHER" id="PTHR43385">
    <property type="entry name" value="RIBOFLAVIN TRANSPORTER RIBJ"/>
    <property type="match status" value="1"/>
</dbReference>
<keyword evidence="5 7" id="KW-0472">Membrane</keyword>
<dbReference type="GO" id="GO:0022857">
    <property type="term" value="F:transmembrane transporter activity"/>
    <property type="evidence" value="ECO:0007669"/>
    <property type="project" value="InterPro"/>
</dbReference>
<accession>A0A919MNH0</accession>
<dbReference type="RefSeq" id="WP_239130607.1">
    <property type="nucleotide sequence ID" value="NZ_BAAAYJ010000099.1"/>
</dbReference>
<feature type="region of interest" description="Disordered" evidence="6">
    <location>
        <begin position="410"/>
        <end position="434"/>
    </location>
</feature>
<keyword evidence="2" id="KW-0813">Transport</keyword>
<feature type="transmembrane region" description="Helical" evidence="7">
    <location>
        <begin position="90"/>
        <end position="109"/>
    </location>
</feature>
<dbReference type="GO" id="GO:0005886">
    <property type="term" value="C:plasma membrane"/>
    <property type="evidence" value="ECO:0007669"/>
    <property type="project" value="UniProtKB-SubCell"/>
</dbReference>
<dbReference type="Proteomes" id="UP000647172">
    <property type="component" value="Unassembled WGS sequence"/>
</dbReference>
<feature type="transmembrane region" description="Helical" evidence="7">
    <location>
        <begin position="63"/>
        <end position="83"/>
    </location>
</feature>
<dbReference type="Pfam" id="PF07690">
    <property type="entry name" value="MFS_1"/>
    <property type="match status" value="1"/>
</dbReference>
<evidence type="ECO:0000256" key="4">
    <source>
        <dbReference type="ARBA" id="ARBA00022989"/>
    </source>
</evidence>
<dbReference type="InterPro" id="IPR020846">
    <property type="entry name" value="MFS_dom"/>
</dbReference>
<evidence type="ECO:0000256" key="6">
    <source>
        <dbReference type="SAM" id="MobiDB-lite"/>
    </source>
</evidence>
<feature type="transmembrane region" description="Helical" evidence="7">
    <location>
        <begin position="115"/>
        <end position="139"/>
    </location>
</feature>
<protein>
    <submittedName>
        <fullName evidence="9">MFS transporter</fullName>
    </submittedName>
</protein>
<feature type="transmembrane region" description="Helical" evidence="7">
    <location>
        <begin position="267"/>
        <end position="286"/>
    </location>
</feature>
<proteinExistence type="predicted"/>
<evidence type="ECO:0000256" key="7">
    <source>
        <dbReference type="SAM" id="Phobius"/>
    </source>
</evidence>
<feature type="transmembrane region" description="Helical" evidence="7">
    <location>
        <begin position="24"/>
        <end position="43"/>
    </location>
</feature>
<dbReference type="PROSITE" id="PS50850">
    <property type="entry name" value="MFS"/>
    <property type="match status" value="1"/>
</dbReference>
<dbReference type="AlphaFoldDB" id="A0A919MNH0"/>
<feature type="transmembrane region" description="Helical" evidence="7">
    <location>
        <begin position="233"/>
        <end position="261"/>
    </location>
</feature>
<feature type="transmembrane region" description="Helical" evidence="7">
    <location>
        <begin position="180"/>
        <end position="200"/>
    </location>
</feature>
<dbReference type="Gene3D" id="1.20.1250.20">
    <property type="entry name" value="MFS general substrate transporter like domains"/>
    <property type="match status" value="1"/>
</dbReference>
<keyword evidence="10" id="KW-1185">Reference proteome</keyword>
<feature type="transmembrane region" description="Helical" evidence="7">
    <location>
        <begin position="357"/>
        <end position="379"/>
    </location>
</feature>
<feature type="transmembrane region" description="Helical" evidence="7">
    <location>
        <begin position="298"/>
        <end position="317"/>
    </location>
</feature>
<dbReference type="InterPro" id="IPR036259">
    <property type="entry name" value="MFS_trans_sf"/>
</dbReference>
<evidence type="ECO:0000256" key="3">
    <source>
        <dbReference type="ARBA" id="ARBA00022692"/>
    </source>
</evidence>
<reference evidence="9" key="1">
    <citation type="submission" date="2021-01" db="EMBL/GenBank/DDBJ databases">
        <title>Whole genome shotgun sequence of Actinoplanes nipponensis NBRC 14063.</title>
        <authorList>
            <person name="Komaki H."/>
            <person name="Tamura T."/>
        </authorList>
    </citation>
    <scope>NUCLEOTIDE SEQUENCE</scope>
    <source>
        <strain evidence="9">NBRC 14063</strain>
    </source>
</reference>
<dbReference type="SUPFAM" id="SSF103473">
    <property type="entry name" value="MFS general substrate transporter"/>
    <property type="match status" value="1"/>
</dbReference>
<dbReference type="EMBL" id="BOMQ01000060">
    <property type="protein sequence ID" value="GIE51576.1"/>
    <property type="molecule type" value="Genomic_DNA"/>
</dbReference>
<comment type="subcellular location">
    <subcellularLocation>
        <location evidence="1">Cell membrane</location>
        <topology evidence="1">Multi-pass membrane protein</topology>
    </subcellularLocation>
</comment>
<dbReference type="InterPro" id="IPR052983">
    <property type="entry name" value="MFS_Riboflavin_Transporter"/>
</dbReference>
<gene>
    <name evidence="9" type="ORF">Ani05nite_51100</name>
</gene>
<evidence type="ECO:0000256" key="1">
    <source>
        <dbReference type="ARBA" id="ARBA00004651"/>
    </source>
</evidence>
<evidence type="ECO:0000313" key="9">
    <source>
        <dbReference type="EMBL" id="GIE51576.1"/>
    </source>
</evidence>
<comment type="caution">
    <text evidence="9">The sequence shown here is derived from an EMBL/GenBank/DDBJ whole genome shotgun (WGS) entry which is preliminary data.</text>
</comment>
<feature type="transmembrane region" description="Helical" evidence="7">
    <location>
        <begin position="385"/>
        <end position="406"/>
    </location>
</feature>
<keyword evidence="3 7" id="KW-0812">Transmembrane</keyword>
<evidence type="ECO:0000256" key="2">
    <source>
        <dbReference type="ARBA" id="ARBA00022448"/>
    </source>
</evidence>
<dbReference type="PANTHER" id="PTHR43385:SF1">
    <property type="entry name" value="RIBOFLAVIN TRANSPORTER RIBJ"/>
    <property type="match status" value="1"/>
</dbReference>
<sequence length="434" mass="44274">MTTPTTQPVAPASELTGGRRRTTLVASLAISQTIGYGTLYYAFAVLLAPVAAHLHTSTTAVTGAYTASVLTGAALAVPVGRWLDRHGGRLLMTAGSAAGVLLLLAWSQVDTLWQLYLVQIGIGAASAASLYEAAFAIVIAATSTAHRSNALLTLTVVAGFSSTVFLPLTGWLVANHGWRTAILVLAGIQALAVPLHAFAVQRPANHHHMNPARDDESRPGVGAVRAALADRGFWLLALGFTAHTAAITAVTVHLVAALISWGHPPTFAATIAGLLGALSVAGRLLTTGLQRRYRTTTVTAAVFSVQAAAALLLPFVGANTGGAIGAVIGFGLGFGVATIAKPVLLAERYDTRRYATLAGILVVPMTLAKAAAPLAAAGLHTRAGSYTPVLITVAACCALSAAAIASTRPTQRIGSMGGPSTSRCNDHGALGVPE</sequence>
<evidence type="ECO:0000313" key="10">
    <source>
        <dbReference type="Proteomes" id="UP000647172"/>
    </source>
</evidence>
<name>A0A919MNH0_9ACTN</name>
<keyword evidence="4 7" id="KW-1133">Transmembrane helix</keyword>
<organism evidence="9 10">
    <name type="scientific">Actinoplanes nipponensis</name>
    <dbReference type="NCBI Taxonomy" id="135950"/>
    <lineage>
        <taxon>Bacteria</taxon>
        <taxon>Bacillati</taxon>
        <taxon>Actinomycetota</taxon>
        <taxon>Actinomycetes</taxon>
        <taxon>Micromonosporales</taxon>
        <taxon>Micromonosporaceae</taxon>
        <taxon>Actinoplanes</taxon>
    </lineage>
</organism>
<feature type="compositionally biased region" description="Polar residues" evidence="6">
    <location>
        <begin position="410"/>
        <end position="423"/>
    </location>
</feature>
<dbReference type="InterPro" id="IPR011701">
    <property type="entry name" value="MFS"/>
</dbReference>